<organism evidence="3 4">
    <name type="scientific">Streptococcus loxodontisalivarius</name>
    <dbReference type="NCBI Taxonomy" id="1349415"/>
    <lineage>
        <taxon>Bacteria</taxon>
        <taxon>Bacillati</taxon>
        <taxon>Bacillota</taxon>
        <taxon>Bacilli</taxon>
        <taxon>Lactobacillales</taxon>
        <taxon>Streptococcaceae</taxon>
        <taxon>Streptococcus</taxon>
    </lineage>
</organism>
<evidence type="ECO:0000259" key="2">
    <source>
        <dbReference type="Pfam" id="PF00149"/>
    </source>
</evidence>
<evidence type="ECO:0000313" key="3">
    <source>
        <dbReference type="EMBL" id="MBM7642582.1"/>
    </source>
</evidence>
<sequence>MIEQIRLLHLNDLHSHFEHYPKVKRFFERACPDEIETIRLDIGDNVDKSHPLTAATSGRANVHLMNRLQLDFATIGNNEGIGLSKAEMNKLYDEADFQVLLGNLEDGTGQPAWASPYAIYKTKAGTKIAFLAYTFPYYLTYQPNGWQVLDPLTCLERDLTREEVAEADLIVLLSHLGLPYDEKIAERFDQIDLIIGSHTHHLLEEGAVVNGTYLAAAGRYGEYVGQIDLNLKDGQIDQIEILAHKTSHLPSLPEDEIWIEEQVKRGFDLLSEDKICQFDHDLTLEASADLTMKAMKSYAQAPFCIINSGLIVEPFTKDLTMAELQRSLPHQMRLVRLEVTLDELAEICQEVFGKEELLRSQQIKGMGFRGKIFGNVLTSGFTYKNGKIVYNDKVIRKSDRYSLVLVDQYYFASYFETIKSKKAELLFPELLRELVADDLRQ</sequence>
<proteinExistence type="inferred from homology"/>
<dbReference type="RefSeq" id="WP_205009424.1">
    <property type="nucleotide sequence ID" value="NZ_JAFBEH010000015.1"/>
</dbReference>
<feature type="domain" description="Calcineurin-like phosphoesterase" evidence="2">
    <location>
        <begin position="5"/>
        <end position="201"/>
    </location>
</feature>
<dbReference type="PRINTS" id="PR01607">
    <property type="entry name" value="APYRASEFAMLY"/>
</dbReference>
<evidence type="ECO:0000313" key="4">
    <source>
        <dbReference type="Proteomes" id="UP000697472"/>
    </source>
</evidence>
<dbReference type="InterPro" id="IPR004843">
    <property type="entry name" value="Calcineurin-like_PHP"/>
</dbReference>
<keyword evidence="1" id="KW-0378">Hydrolase</keyword>
<dbReference type="Proteomes" id="UP000697472">
    <property type="component" value="Unassembled WGS sequence"/>
</dbReference>
<dbReference type="InterPro" id="IPR029052">
    <property type="entry name" value="Metallo-depent_PP-like"/>
</dbReference>
<dbReference type="InterPro" id="IPR036907">
    <property type="entry name" value="5'-Nucleotdase_C_sf"/>
</dbReference>
<evidence type="ECO:0000256" key="1">
    <source>
        <dbReference type="RuleBase" id="RU362119"/>
    </source>
</evidence>
<keyword evidence="4" id="KW-1185">Reference proteome</keyword>
<dbReference type="CDD" id="cd00845">
    <property type="entry name" value="MPP_UshA_N_like"/>
    <property type="match status" value="1"/>
</dbReference>
<dbReference type="PIRSF" id="PIRSF036361">
    <property type="entry name" value="YunD"/>
    <property type="match status" value="1"/>
</dbReference>
<dbReference type="PANTHER" id="PTHR11575:SF23">
    <property type="entry name" value="5-NUCLEOTIDASE FAMILY PROTEIN"/>
    <property type="match status" value="1"/>
</dbReference>
<gene>
    <name evidence="3" type="ORF">JOC28_000879</name>
</gene>
<dbReference type="SUPFAM" id="SSF55816">
    <property type="entry name" value="5'-nucleotidase (syn. UDP-sugar hydrolase), C-terminal domain"/>
    <property type="match status" value="1"/>
</dbReference>
<dbReference type="PANTHER" id="PTHR11575">
    <property type="entry name" value="5'-NUCLEOTIDASE-RELATED"/>
    <property type="match status" value="1"/>
</dbReference>
<dbReference type="SUPFAM" id="SSF56300">
    <property type="entry name" value="Metallo-dependent phosphatases"/>
    <property type="match status" value="1"/>
</dbReference>
<name>A0ABS2PRC7_9STRE</name>
<comment type="similarity">
    <text evidence="1">Belongs to the 5'-nucleotidase family.</text>
</comment>
<protein>
    <submittedName>
        <fullName evidence="3">2',3'-cyclic-nucleotide 2'-phosphodiesterase (5'-nucleotidase family)</fullName>
    </submittedName>
</protein>
<dbReference type="EMBL" id="JAFBEH010000015">
    <property type="protein sequence ID" value="MBM7642582.1"/>
    <property type="molecule type" value="Genomic_DNA"/>
</dbReference>
<keyword evidence="1" id="KW-0547">Nucleotide-binding</keyword>
<dbReference type="InterPro" id="IPR006179">
    <property type="entry name" value="5_nucleotidase/apyrase"/>
</dbReference>
<comment type="caution">
    <text evidence="3">The sequence shown here is derived from an EMBL/GenBank/DDBJ whole genome shotgun (WGS) entry which is preliminary data.</text>
</comment>
<reference evidence="3 4" key="1">
    <citation type="submission" date="2021-01" db="EMBL/GenBank/DDBJ databases">
        <title>Genomic Encyclopedia of Type Strains, Phase IV (KMG-IV): sequencing the most valuable type-strain genomes for metagenomic binning, comparative biology and taxonomic classification.</title>
        <authorList>
            <person name="Goeker M."/>
        </authorList>
    </citation>
    <scope>NUCLEOTIDE SEQUENCE [LARGE SCALE GENOMIC DNA]</scope>
    <source>
        <strain evidence="3 4">DSM 27382</strain>
    </source>
</reference>
<dbReference type="Gene3D" id="3.60.21.10">
    <property type="match status" value="1"/>
</dbReference>
<dbReference type="InterPro" id="IPR011240">
    <property type="entry name" value="Pesterase_YunD"/>
</dbReference>
<dbReference type="Gene3D" id="3.90.780.10">
    <property type="entry name" value="5'-Nucleotidase, C-terminal domain"/>
    <property type="match status" value="1"/>
</dbReference>
<dbReference type="Pfam" id="PF00149">
    <property type="entry name" value="Metallophos"/>
    <property type="match status" value="1"/>
</dbReference>
<accession>A0ABS2PRC7</accession>